<dbReference type="CDD" id="cd06503">
    <property type="entry name" value="ATP-synt_Fo_b"/>
    <property type="match status" value="1"/>
</dbReference>
<comment type="similarity">
    <text evidence="1 13 14">Belongs to the ATPase B chain family.</text>
</comment>
<evidence type="ECO:0000256" key="14">
    <source>
        <dbReference type="RuleBase" id="RU003848"/>
    </source>
</evidence>
<accession>A0A0M7BDH3</accession>
<gene>
    <name evidence="13 17" type="primary">atpF</name>
    <name evidence="17" type="ORF">JSE7799_02847</name>
</gene>
<dbReference type="InterPro" id="IPR050059">
    <property type="entry name" value="ATP_synthase_B_chain"/>
</dbReference>
<feature type="transmembrane region" description="Helical" evidence="13">
    <location>
        <begin position="32"/>
        <end position="51"/>
    </location>
</feature>
<evidence type="ECO:0000256" key="2">
    <source>
        <dbReference type="ARBA" id="ARBA00022448"/>
    </source>
</evidence>
<keyword evidence="6 13" id="KW-1133">Transmembrane helix</keyword>
<dbReference type="GO" id="GO:0012505">
    <property type="term" value="C:endomembrane system"/>
    <property type="evidence" value="ECO:0007669"/>
    <property type="project" value="UniProtKB-SubCell"/>
</dbReference>
<dbReference type="Proteomes" id="UP000049455">
    <property type="component" value="Unassembled WGS sequence"/>
</dbReference>
<dbReference type="Pfam" id="PF00430">
    <property type="entry name" value="ATP-synt_B"/>
    <property type="match status" value="1"/>
</dbReference>
<evidence type="ECO:0000313" key="18">
    <source>
        <dbReference type="Proteomes" id="UP000049455"/>
    </source>
</evidence>
<feature type="coiled-coil region" evidence="15">
    <location>
        <begin position="65"/>
        <end position="95"/>
    </location>
</feature>
<dbReference type="GO" id="GO:0005886">
    <property type="term" value="C:plasma membrane"/>
    <property type="evidence" value="ECO:0007669"/>
    <property type="project" value="UniProtKB-SubCell"/>
</dbReference>
<evidence type="ECO:0000256" key="10">
    <source>
        <dbReference type="ARBA" id="ARBA00025198"/>
    </source>
</evidence>
<evidence type="ECO:0000256" key="15">
    <source>
        <dbReference type="SAM" id="Coils"/>
    </source>
</evidence>
<dbReference type="OrthoDB" id="8479836at2"/>
<keyword evidence="15" id="KW-0175">Coiled coil</keyword>
<keyword evidence="8 13" id="KW-0472">Membrane</keyword>
<keyword evidence="4 13" id="KW-0812">Transmembrane</keyword>
<dbReference type="GO" id="GO:0045259">
    <property type="term" value="C:proton-transporting ATP synthase complex"/>
    <property type="evidence" value="ECO:0007669"/>
    <property type="project" value="UniProtKB-KW"/>
</dbReference>
<feature type="signal peptide" evidence="16">
    <location>
        <begin position="1"/>
        <end position="22"/>
    </location>
</feature>
<evidence type="ECO:0000256" key="9">
    <source>
        <dbReference type="ARBA" id="ARBA00023310"/>
    </source>
</evidence>
<comment type="function">
    <text evidence="11">Component of the F(0) channel, it forms part of the peripheral stalk, linking F(1) to F(0). The b'-subunit is a diverged and duplicated form of b found in plants and photosynthetic bacteria.</text>
</comment>
<keyword evidence="9 13" id="KW-0066">ATP synthesis</keyword>
<keyword evidence="13" id="KW-1003">Cell membrane</keyword>
<evidence type="ECO:0000256" key="13">
    <source>
        <dbReference type="HAMAP-Rule" id="MF_01398"/>
    </source>
</evidence>
<keyword evidence="2 13" id="KW-0813">Transport</keyword>
<evidence type="ECO:0000256" key="3">
    <source>
        <dbReference type="ARBA" id="ARBA00022547"/>
    </source>
</evidence>
<dbReference type="GO" id="GO:0046933">
    <property type="term" value="F:proton-transporting ATP synthase activity, rotational mechanism"/>
    <property type="evidence" value="ECO:0007669"/>
    <property type="project" value="UniProtKB-UniRule"/>
</dbReference>
<keyword evidence="16" id="KW-0732">Signal</keyword>
<organism evidence="17 18">
    <name type="scientific">Jannaschia seosinensis</name>
    <dbReference type="NCBI Taxonomy" id="313367"/>
    <lineage>
        <taxon>Bacteria</taxon>
        <taxon>Pseudomonadati</taxon>
        <taxon>Pseudomonadota</taxon>
        <taxon>Alphaproteobacteria</taxon>
        <taxon>Rhodobacterales</taxon>
        <taxon>Roseobacteraceae</taxon>
        <taxon>Jannaschia</taxon>
    </lineage>
</organism>
<dbReference type="EMBL" id="CYPR01000192">
    <property type="protein sequence ID" value="CUH40118.1"/>
    <property type="molecule type" value="Genomic_DNA"/>
</dbReference>
<reference evidence="17 18" key="1">
    <citation type="submission" date="2015-09" db="EMBL/GenBank/DDBJ databases">
        <authorList>
            <person name="Jackson K.R."/>
            <person name="Lunt B.L."/>
            <person name="Fisher J.N.B."/>
            <person name="Gardner A.V."/>
            <person name="Bailey M.E."/>
            <person name="Deus L.M."/>
            <person name="Earl A.S."/>
            <person name="Gibby P.D."/>
            <person name="Hartmann K.A."/>
            <person name="Liu J.E."/>
            <person name="Manci A.M."/>
            <person name="Nielsen D.A."/>
            <person name="Solomon M.B."/>
            <person name="Breakwell D.P."/>
            <person name="Burnett S.H."/>
            <person name="Grose J.H."/>
        </authorList>
    </citation>
    <scope>NUCLEOTIDE SEQUENCE [LARGE SCALE GENOMIC DNA]</scope>
    <source>
        <strain evidence="17 18">CECT 7799</strain>
    </source>
</reference>
<comment type="subcellular location">
    <subcellularLocation>
        <location evidence="13">Cell membrane</location>
        <topology evidence="13">Single-pass membrane protein</topology>
    </subcellularLocation>
    <subcellularLocation>
        <location evidence="12">Endomembrane system</location>
        <topology evidence="12">Single-pass membrane protein</topology>
    </subcellularLocation>
</comment>
<dbReference type="PANTHER" id="PTHR33445">
    <property type="entry name" value="ATP SYNTHASE SUBUNIT B', CHLOROPLASTIC"/>
    <property type="match status" value="1"/>
</dbReference>
<sequence length="189" mass="20099">MRHLTILAGGLAASVAAGPAMAATGPFFSLHNTDFVVLLGFLVFVGILIYFKVPQRITDALDSRAQGIRKDLDEAKALRDEAQALLASYDRKTRQARADADQIVATAKADAEGAAEQAKVDLEKSVARRIESAEEQIESAKASAIREVRDRAISVAIAAAGEVVAGQLSAAQAKKMIDESIETVSKKLH</sequence>
<dbReference type="GO" id="GO:0046961">
    <property type="term" value="F:proton-transporting ATPase activity, rotational mechanism"/>
    <property type="evidence" value="ECO:0007669"/>
    <property type="project" value="TreeGrafter"/>
</dbReference>
<dbReference type="AlphaFoldDB" id="A0A0M7BDH3"/>
<dbReference type="RefSeq" id="WP_055664202.1">
    <property type="nucleotide sequence ID" value="NZ_CYPR01000192.1"/>
</dbReference>
<evidence type="ECO:0000256" key="1">
    <source>
        <dbReference type="ARBA" id="ARBA00005513"/>
    </source>
</evidence>
<keyword evidence="7 13" id="KW-0406">Ion transport</keyword>
<evidence type="ECO:0000313" key="17">
    <source>
        <dbReference type="EMBL" id="CUH40118.1"/>
    </source>
</evidence>
<comment type="function">
    <text evidence="10 13">F(1)F(0) ATP synthase produces ATP from ADP in the presence of a proton or sodium gradient. F-type ATPases consist of two structural domains, F(1) containing the extramembraneous catalytic core and F(0) containing the membrane proton channel, linked together by a central stalk and a peripheral stalk. During catalysis, ATP synthesis in the catalytic domain of F(1) is coupled via a rotary mechanism of the central stalk subunits to proton translocation.</text>
</comment>
<evidence type="ECO:0000256" key="6">
    <source>
        <dbReference type="ARBA" id="ARBA00022989"/>
    </source>
</evidence>
<evidence type="ECO:0000256" key="5">
    <source>
        <dbReference type="ARBA" id="ARBA00022781"/>
    </source>
</evidence>
<comment type="subunit">
    <text evidence="13">F-type ATPases have 2 components, F(1) - the catalytic core - and F(0) - the membrane proton channel. F(1) has five subunits: alpha(3), beta(3), gamma(1), delta(1), epsilon(1). F(0) has three main subunits: a(1), b(2) and c(10-14). The alpha and beta chains form an alternating ring which encloses part of the gamma chain. F(1) is attached to F(0) by a central stalk formed by the gamma and epsilon chains, while a peripheral stalk is formed by the delta and b chains.</text>
</comment>
<evidence type="ECO:0000256" key="11">
    <source>
        <dbReference type="ARBA" id="ARBA00025614"/>
    </source>
</evidence>
<keyword evidence="5 13" id="KW-0375">Hydrogen ion transport</keyword>
<keyword evidence="3 13" id="KW-0138">CF(0)</keyword>
<protein>
    <recommendedName>
        <fullName evidence="13">ATP synthase subunit b</fullName>
    </recommendedName>
    <alternativeName>
        <fullName evidence="13">ATP synthase F(0) sector subunit b</fullName>
    </alternativeName>
    <alternativeName>
        <fullName evidence="13">ATPase subunit I</fullName>
    </alternativeName>
    <alternativeName>
        <fullName evidence="13">F-type ATPase subunit b</fullName>
        <shortName evidence="13">F-ATPase subunit b</shortName>
    </alternativeName>
</protein>
<evidence type="ECO:0000256" key="12">
    <source>
        <dbReference type="ARBA" id="ARBA00037847"/>
    </source>
</evidence>
<feature type="coiled-coil region" evidence="15">
    <location>
        <begin position="123"/>
        <end position="150"/>
    </location>
</feature>
<dbReference type="HAMAP" id="MF_01398">
    <property type="entry name" value="ATP_synth_b_bprime"/>
    <property type="match status" value="1"/>
</dbReference>
<dbReference type="NCBIfam" id="NF009989">
    <property type="entry name" value="PRK13455.1"/>
    <property type="match status" value="1"/>
</dbReference>
<evidence type="ECO:0000256" key="8">
    <source>
        <dbReference type="ARBA" id="ARBA00023136"/>
    </source>
</evidence>
<evidence type="ECO:0000256" key="16">
    <source>
        <dbReference type="SAM" id="SignalP"/>
    </source>
</evidence>
<dbReference type="PANTHER" id="PTHR33445:SF1">
    <property type="entry name" value="ATP SYNTHASE SUBUNIT B"/>
    <property type="match status" value="1"/>
</dbReference>
<feature type="chain" id="PRO_5005810011" description="ATP synthase subunit b" evidence="16">
    <location>
        <begin position="23"/>
        <end position="189"/>
    </location>
</feature>
<evidence type="ECO:0000256" key="4">
    <source>
        <dbReference type="ARBA" id="ARBA00022692"/>
    </source>
</evidence>
<dbReference type="InterPro" id="IPR002146">
    <property type="entry name" value="ATP_synth_b/b'su_bac/chlpt"/>
</dbReference>
<name>A0A0M7BDH3_9RHOB</name>
<proteinExistence type="inferred from homology"/>
<keyword evidence="18" id="KW-1185">Reference proteome</keyword>
<dbReference type="STRING" id="313367.JSE7799_02847"/>
<evidence type="ECO:0000256" key="7">
    <source>
        <dbReference type="ARBA" id="ARBA00023065"/>
    </source>
</evidence>